<dbReference type="STRING" id="1300222.I532_03000"/>
<feature type="compositionally biased region" description="Basic residues" evidence="1">
    <location>
        <begin position="415"/>
        <end position="426"/>
    </location>
</feature>
<feature type="compositionally biased region" description="Acidic residues" evidence="1">
    <location>
        <begin position="441"/>
        <end position="450"/>
    </location>
</feature>
<evidence type="ECO:0000256" key="1">
    <source>
        <dbReference type="SAM" id="MobiDB-lite"/>
    </source>
</evidence>
<name>M8DLP2_9BACL</name>
<accession>M8DLP2</accession>
<reference evidence="3 4" key="1">
    <citation type="submission" date="2013-03" db="EMBL/GenBank/DDBJ databases">
        <title>Assembly of a new bacterial strain Brevibacillus borstelensis AK1.</title>
        <authorList>
            <person name="Rajan I."/>
            <person name="PoliReddy D."/>
            <person name="Sugumar T."/>
            <person name="Rathinam K."/>
            <person name="Alqarawi S."/>
            <person name="Khalil A.B."/>
            <person name="Sivakumar N."/>
        </authorList>
    </citation>
    <scope>NUCLEOTIDE SEQUENCE [LARGE SCALE GENOMIC DNA]</scope>
    <source>
        <strain evidence="3 4">AK1</strain>
    </source>
</reference>
<keyword evidence="4" id="KW-1185">Reference proteome</keyword>
<dbReference type="Proteomes" id="UP000012081">
    <property type="component" value="Unassembled WGS sequence"/>
</dbReference>
<dbReference type="RefSeq" id="WP_003386307.1">
    <property type="nucleotide sequence ID" value="NZ_APBN01000001.1"/>
</dbReference>
<dbReference type="AlphaFoldDB" id="M8DLP2"/>
<proteinExistence type="predicted"/>
<evidence type="ECO:0000313" key="3">
    <source>
        <dbReference type="EMBL" id="EMT54538.1"/>
    </source>
</evidence>
<organism evidence="3 4">
    <name type="scientific">Brevibacillus borstelensis AK1</name>
    <dbReference type="NCBI Taxonomy" id="1300222"/>
    <lineage>
        <taxon>Bacteria</taxon>
        <taxon>Bacillati</taxon>
        <taxon>Bacillota</taxon>
        <taxon>Bacilli</taxon>
        <taxon>Bacillales</taxon>
        <taxon>Paenibacillaceae</taxon>
        <taxon>Brevibacillus</taxon>
    </lineage>
</organism>
<comment type="caution">
    <text evidence="3">The sequence shown here is derived from an EMBL/GenBank/DDBJ whole genome shotgun (WGS) entry which is preliminary data.</text>
</comment>
<dbReference type="EMBL" id="APBN01000001">
    <property type="protein sequence ID" value="EMT54538.1"/>
    <property type="molecule type" value="Genomic_DNA"/>
</dbReference>
<feature type="region of interest" description="Disordered" evidence="1">
    <location>
        <begin position="395"/>
        <end position="450"/>
    </location>
</feature>
<protein>
    <recommendedName>
        <fullName evidence="5">Bacterial Ig domain-containing protein</fullName>
    </recommendedName>
</protein>
<gene>
    <name evidence="3" type="ORF">I532_03000</name>
</gene>
<feature type="chain" id="PRO_5004095388" description="Bacterial Ig domain-containing protein" evidence="2">
    <location>
        <begin position="30"/>
        <end position="450"/>
    </location>
</feature>
<keyword evidence="2" id="KW-0732">Signal</keyword>
<dbReference type="PATRIC" id="fig|1300222.3.peg.637"/>
<evidence type="ECO:0000313" key="4">
    <source>
        <dbReference type="Proteomes" id="UP000012081"/>
    </source>
</evidence>
<dbReference type="OrthoDB" id="2474932at2"/>
<evidence type="ECO:0000256" key="2">
    <source>
        <dbReference type="SAM" id="SignalP"/>
    </source>
</evidence>
<feature type="signal peptide" evidence="2">
    <location>
        <begin position="1"/>
        <end position="29"/>
    </location>
</feature>
<evidence type="ECO:0008006" key="5">
    <source>
        <dbReference type="Google" id="ProtNLM"/>
    </source>
</evidence>
<sequence>MKKYMTRPVLAVVAAATIIGGVTPLLANASTTGSSSAIKVVMNEEGKQVTRYNLKELATNDPATLNLLLKTQADHLYIVVDKLNLDVKMQTYIEQNEAEWNRIYKEYYSDIYLEVRFDETEQGFVSLTPETKDSTTYLKGEVTDEVTKVVVVKPNGDSIEVVPTANDSFSVSFAATVSATPQYATVKAYVNDKLVDTREVRINSGTVVDSDVLIHTQAVLDSKKGELKVNGIVNLTAGKVVVTYDGDKRGAGVKKLWDGVGSYSVTMKDVEADKGKVLIEVYKDGKKLDSESVDLLVVNKPDKPTKPETPKPAQYKITGTAKLDAKDKEIEVEGEIAGFSKNQKAKLYVIAPDGKKHEVKIDDDGEFEVELSYKNRSYSAKSVHLEVVVDGKVVAQADIPHGTPVNEVDDDKDKDKKKKDKDKKHPNGNAYGYWKKHGHDDDDNDDRDND</sequence>